<evidence type="ECO:0000313" key="2">
    <source>
        <dbReference type="Proteomes" id="UP000265566"/>
    </source>
</evidence>
<protein>
    <submittedName>
        <fullName evidence="1">Uncharacterized protein</fullName>
    </submittedName>
</protein>
<dbReference type="Gramene" id="rna15593">
    <property type="protein sequence ID" value="RHN67404.1"/>
    <property type="gene ID" value="gene15593"/>
</dbReference>
<accession>A0A396ISQ3</accession>
<sequence>MEMGQLFENRDCSSKPLGCFEDQVPSILKSQVMTILFLTFRVGTFAMKIFTYDLNLCFY</sequence>
<organism evidence="1 2">
    <name type="scientific">Medicago truncatula</name>
    <name type="common">Barrel medic</name>
    <name type="synonym">Medicago tribuloides</name>
    <dbReference type="NCBI Taxonomy" id="3880"/>
    <lineage>
        <taxon>Eukaryota</taxon>
        <taxon>Viridiplantae</taxon>
        <taxon>Streptophyta</taxon>
        <taxon>Embryophyta</taxon>
        <taxon>Tracheophyta</taxon>
        <taxon>Spermatophyta</taxon>
        <taxon>Magnoliopsida</taxon>
        <taxon>eudicotyledons</taxon>
        <taxon>Gunneridae</taxon>
        <taxon>Pentapetalae</taxon>
        <taxon>rosids</taxon>
        <taxon>fabids</taxon>
        <taxon>Fabales</taxon>
        <taxon>Fabaceae</taxon>
        <taxon>Papilionoideae</taxon>
        <taxon>50 kb inversion clade</taxon>
        <taxon>NPAAA clade</taxon>
        <taxon>Hologalegina</taxon>
        <taxon>IRL clade</taxon>
        <taxon>Trifolieae</taxon>
        <taxon>Medicago</taxon>
    </lineage>
</organism>
<reference evidence="2" key="1">
    <citation type="journal article" date="2018" name="Nat. Plants">
        <title>Whole-genome landscape of Medicago truncatula symbiotic genes.</title>
        <authorList>
            <person name="Pecrix Y."/>
            <person name="Staton S.E."/>
            <person name="Sallet E."/>
            <person name="Lelandais-Briere C."/>
            <person name="Moreau S."/>
            <person name="Carrere S."/>
            <person name="Blein T."/>
            <person name="Jardinaud M.F."/>
            <person name="Latrasse D."/>
            <person name="Zouine M."/>
            <person name="Zahm M."/>
            <person name="Kreplak J."/>
            <person name="Mayjonade B."/>
            <person name="Satge C."/>
            <person name="Perez M."/>
            <person name="Cauet S."/>
            <person name="Marande W."/>
            <person name="Chantry-Darmon C."/>
            <person name="Lopez-Roques C."/>
            <person name="Bouchez O."/>
            <person name="Berard A."/>
            <person name="Debelle F."/>
            <person name="Munos S."/>
            <person name="Bendahmane A."/>
            <person name="Berges H."/>
            <person name="Niebel A."/>
            <person name="Buitink J."/>
            <person name="Frugier F."/>
            <person name="Benhamed M."/>
            <person name="Crespi M."/>
            <person name="Gouzy J."/>
            <person name="Gamas P."/>
        </authorList>
    </citation>
    <scope>NUCLEOTIDE SEQUENCE [LARGE SCALE GENOMIC DNA]</scope>
    <source>
        <strain evidence="2">cv. Jemalong A17</strain>
    </source>
</reference>
<name>A0A396ISQ3_MEDTR</name>
<comment type="caution">
    <text evidence="1">The sequence shown here is derived from an EMBL/GenBank/DDBJ whole genome shotgun (WGS) entry which is preliminary data.</text>
</comment>
<proteinExistence type="predicted"/>
<dbReference type="AlphaFoldDB" id="A0A396ISQ3"/>
<gene>
    <name evidence="1" type="ORF">MtrunA17_Chr3g0102381</name>
</gene>
<dbReference type="EMBL" id="PSQE01000003">
    <property type="protein sequence ID" value="RHN67404.1"/>
    <property type="molecule type" value="Genomic_DNA"/>
</dbReference>
<evidence type="ECO:0000313" key="1">
    <source>
        <dbReference type="EMBL" id="RHN67404.1"/>
    </source>
</evidence>
<dbReference type="Proteomes" id="UP000265566">
    <property type="component" value="Chromosome 3"/>
</dbReference>